<reference evidence="1 2" key="1">
    <citation type="submission" date="2017-04" db="EMBL/GenBank/DDBJ databases">
        <title>Novel microbial lineages endemic to geothermal iron-oxide mats fill important gaps in the evolutionary history of Archaea.</title>
        <authorList>
            <person name="Jay Z.J."/>
            <person name="Beam J.P."/>
            <person name="Dlakic M."/>
            <person name="Rusch D.B."/>
            <person name="Kozubal M.A."/>
            <person name="Inskeep W.P."/>
        </authorList>
    </citation>
    <scope>NUCLEOTIDE SEQUENCE [LARGE SCALE GENOMIC DNA]</scope>
    <source>
        <strain evidence="1">ECH_B_SAG-M15</strain>
    </source>
</reference>
<accession>A0A2R6AY46</accession>
<evidence type="ECO:0000313" key="2">
    <source>
        <dbReference type="Proteomes" id="UP000240490"/>
    </source>
</evidence>
<gene>
    <name evidence="1" type="ORF">B9Q08_03120</name>
</gene>
<evidence type="ECO:0000313" key="1">
    <source>
        <dbReference type="EMBL" id="PSN91320.1"/>
    </source>
</evidence>
<evidence type="ECO:0008006" key="3">
    <source>
        <dbReference type="Google" id="ProtNLM"/>
    </source>
</evidence>
<name>A0A2R6AY46_9ARCH</name>
<comment type="caution">
    <text evidence="1">The sequence shown here is derived from an EMBL/GenBank/DDBJ whole genome shotgun (WGS) entry which is preliminary data.</text>
</comment>
<protein>
    <recommendedName>
        <fullName evidence="3">DUF5678 domain-containing protein</fullName>
    </recommendedName>
</protein>
<proteinExistence type="predicted"/>
<dbReference type="EMBL" id="NEXJ01000050">
    <property type="protein sequence ID" value="PSN91320.1"/>
    <property type="molecule type" value="Genomic_DNA"/>
</dbReference>
<sequence>MKKNILIRGVDVGVYRSAKAAASLRGITLGEAVNQALSEWVKRVEPLTLEREVEQNLEFIRSSWDDLIKYKGKIVVVAQQKLQGVFEHFEEARRVASRFRVAHTFLVDRKPMEKVIELGPEMEVR</sequence>
<organism evidence="1 2">
    <name type="scientific">Candidatus Marsarchaeota G2 archaeon ECH_B_SAG-M15</name>
    <dbReference type="NCBI Taxonomy" id="1978162"/>
    <lineage>
        <taxon>Archaea</taxon>
        <taxon>Candidatus Marsarchaeota</taxon>
        <taxon>Candidatus Marsarchaeota group 2</taxon>
    </lineage>
</organism>
<dbReference type="Proteomes" id="UP000240490">
    <property type="component" value="Unassembled WGS sequence"/>
</dbReference>
<dbReference type="AlphaFoldDB" id="A0A2R6AY46"/>